<sequence>MARALPVIDGDTPFQHDYTPVLLDAVKQFKAGLGETLHSIYAFGSVARREAIAGKSDLNLTIIVKRPLNASEQSVLSTIRLRLASRHAVIPAVDLKVVEISEVLSIESIFTWGFWLKHCCICLYGDDLSTRFGLFEASWDIAKSLNGDIGDELSSYRKKIMATKVVQNYLDYCEYISKKMLWSCFSLVMHREQNLALSIEQCAEAFIKYYPEKELEVERLFILASRQQVPKKASLFMMDSFGGWIVSEFDRIDRKIG</sequence>
<comment type="caution">
    <text evidence="1">The sequence shown here is derived from an EMBL/GenBank/DDBJ whole genome shotgun (WGS) entry which is preliminary data.</text>
</comment>
<reference evidence="1 2" key="1">
    <citation type="journal article" date="2017" name="Int. J. Syst. Evol. Microbiol.">
        <title>Photobacterium alginatilyticum sp. nov., a marine bacterium isolated from bottom seawater.</title>
        <authorList>
            <person name="Wang X."/>
            <person name="Wang Y."/>
            <person name="Yang X."/>
            <person name="Sun H."/>
            <person name="Li B."/>
            <person name="Zhang X.H."/>
        </authorList>
    </citation>
    <scope>NUCLEOTIDE SEQUENCE [LARGE SCALE GENOMIC DNA]</scope>
    <source>
        <strain evidence="1 2">P03D4</strain>
    </source>
</reference>
<dbReference type="SUPFAM" id="SSF81301">
    <property type="entry name" value="Nucleotidyltransferase"/>
    <property type="match status" value="1"/>
</dbReference>
<evidence type="ECO:0000313" key="1">
    <source>
        <dbReference type="EMBL" id="NBI51387.1"/>
    </source>
</evidence>
<dbReference type="InterPro" id="IPR043519">
    <property type="entry name" value="NT_sf"/>
</dbReference>
<dbReference type="CDD" id="cd05403">
    <property type="entry name" value="NT_KNTase_like"/>
    <property type="match status" value="1"/>
</dbReference>
<dbReference type="Proteomes" id="UP000738517">
    <property type="component" value="Unassembled WGS sequence"/>
</dbReference>
<accession>A0ABW9YCA5</accession>
<name>A0ABW9YCA5_9GAMM</name>
<organism evidence="1 2">
    <name type="scientific">Photobacterium alginatilyticum</name>
    <dbReference type="NCBI Taxonomy" id="1775171"/>
    <lineage>
        <taxon>Bacteria</taxon>
        <taxon>Pseudomonadati</taxon>
        <taxon>Pseudomonadota</taxon>
        <taxon>Gammaproteobacteria</taxon>
        <taxon>Vibrionales</taxon>
        <taxon>Vibrionaceae</taxon>
        <taxon>Photobacterium</taxon>
    </lineage>
</organism>
<dbReference type="RefSeq" id="WP_160648474.1">
    <property type="nucleotide sequence ID" value="NZ_RSEJ01000001.1"/>
</dbReference>
<evidence type="ECO:0000313" key="2">
    <source>
        <dbReference type="Proteomes" id="UP000738517"/>
    </source>
</evidence>
<gene>
    <name evidence="1" type="ORF">EIZ48_02210</name>
</gene>
<dbReference type="Gene3D" id="3.30.460.10">
    <property type="entry name" value="Beta Polymerase, domain 2"/>
    <property type="match status" value="1"/>
</dbReference>
<keyword evidence="2" id="KW-1185">Reference proteome</keyword>
<proteinExistence type="predicted"/>
<protein>
    <submittedName>
        <fullName evidence="1">Nucleotidyltransferase domain-containing protein</fullName>
    </submittedName>
</protein>
<dbReference type="EMBL" id="RSEJ01000001">
    <property type="protein sequence ID" value="NBI51387.1"/>
    <property type="molecule type" value="Genomic_DNA"/>
</dbReference>